<comment type="caution">
    <text evidence="2">The sequence shown here is derived from an EMBL/GenBank/DDBJ whole genome shotgun (WGS) entry which is preliminary data.</text>
</comment>
<dbReference type="PATRIC" id="fig|294.124.peg.91"/>
<dbReference type="OrthoDB" id="6989522at2"/>
<dbReference type="SUPFAM" id="SSF160631">
    <property type="entry name" value="SMI1/KNR4-like"/>
    <property type="match status" value="1"/>
</dbReference>
<dbReference type="InterPro" id="IPR018958">
    <property type="entry name" value="Knr4/Smi1-like_dom"/>
</dbReference>
<evidence type="ECO:0000313" key="2">
    <source>
        <dbReference type="EMBL" id="KIQ61427.1"/>
    </source>
</evidence>
<dbReference type="AlphaFoldDB" id="A0A0D0PLP2"/>
<dbReference type="PANTHER" id="PTHR47432:SF1">
    <property type="entry name" value="CELL WALL ASSEMBLY REGULATOR SMI1"/>
    <property type="match status" value="1"/>
</dbReference>
<gene>
    <name evidence="2" type="ORF">RL74_00445</name>
</gene>
<organism evidence="2 3">
    <name type="scientific">Pseudomonas fluorescens</name>
    <dbReference type="NCBI Taxonomy" id="294"/>
    <lineage>
        <taxon>Bacteria</taxon>
        <taxon>Pseudomonadati</taxon>
        <taxon>Pseudomonadota</taxon>
        <taxon>Gammaproteobacteria</taxon>
        <taxon>Pseudomonadales</taxon>
        <taxon>Pseudomonadaceae</taxon>
        <taxon>Pseudomonas</taxon>
    </lineage>
</organism>
<proteinExistence type="predicted"/>
<dbReference type="GO" id="GO:0043332">
    <property type="term" value="C:mating projection tip"/>
    <property type="evidence" value="ECO:0007669"/>
    <property type="project" value="TreeGrafter"/>
</dbReference>
<reference evidence="2 3" key="1">
    <citation type="submission" date="2015-01" db="EMBL/GenBank/DDBJ databases">
        <title>Draft Genome Sequence of the Biocontrol and Plant Growth-Promoting Rhizobacteria (PGPR) Pseudomonas fluorescens UM270.</title>
        <authorList>
            <person name="Hernandez-Salmeron J.E."/>
            <person name="Santoyo G."/>
            <person name="Moreno-Hagelsieb G."/>
            <person name="Hernandez-Leon R."/>
        </authorList>
    </citation>
    <scope>NUCLEOTIDE SEQUENCE [LARGE SCALE GENOMIC DNA]</scope>
    <source>
        <strain evidence="2 3">UM270</strain>
    </source>
</reference>
<dbReference type="Gene3D" id="3.40.1580.10">
    <property type="entry name" value="SMI1/KNR4-like"/>
    <property type="match status" value="1"/>
</dbReference>
<dbReference type="RefSeq" id="WP_042727863.1">
    <property type="nucleotide sequence ID" value="NZ_JXNZ01000002.1"/>
</dbReference>
<accession>A0A0D0PLP2</accession>
<dbReference type="SMART" id="SM00860">
    <property type="entry name" value="SMI1_KNR4"/>
    <property type="match status" value="1"/>
</dbReference>
<dbReference type="Proteomes" id="UP000032101">
    <property type="component" value="Unassembled WGS sequence"/>
</dbReference>
<evidence type="ECO:0000313" key="3">
    <source>
        <dbReference type="Proteomes" id="UP000032101"/>
    </source>
</evidence>
<dbReference type="InterPro" id="IPR051873">
    <property type="entry name" value="KNR4/SMI1_regulator"/>
</dbReference>
<protein>
    <recommendedName>
        <fullName evidence="1">Knr4/Smi1-like domain-containing protein</fullName>
    </recommendedName>
</protein>
<name>A0A0D0PLP2_PSEFL</name>
<dbReference type="Pfam" id="PF09346">
    <property type="entry name" value="SMI1_KNR4"/>
    <property type="match status" value="1"/>
</dbReference>
<feature type="domain" description="Knr4/Smi1-like" evidence="1">
    <location>
        <begin position="32"/>
        <end position="152"/>
    </location>
</feature>
<sequence>MHEQPQTHRIHELLTLVGLRVAPQVAATFRPPATHADITRIEQTLGAPLPPCLAQLLLWHDGQEWNAPLRDSDNRRLLAAHEIVEVMTFFLDPEEEFLEPWGRYWVPFLTNDSGDYVVVDASPTGSGELIAYWHDWENRDVEHHSLLEWAQGLVEELG</sequence>
<dbReference type="PANTHER" id="PTHR47432">
    <property type="entry name" value="CELL WALL ASSEMBLY REGULATOR SMI1"/>
    <property type="match status" value="1"/>
</dbReference>
<dbReference type="InterPro" id="IPR037883">
    <property type="entry name" value="Knr4/Smi1-like_sf"/>
</dbReference>
<dbReference type="EMBL" id="JXNZ01000002">
    <property type="protein sequence ID" value="KIQ61427.1"/>
    <property type="molecule type" value="Genomic_DNA"/>
</dbReference>
<evidence type="ECO:0000259" key="1">
    <source>
        <dbReference type="SMART" id="SM00860"/>
    </source>
</evidence>